<sequence>MLGEAFRARVQAALDIKTRRAGHAQRTLGDRIGMLEATLSGRRRTVTGDRLAPDRGTPLRIRKAATARRATDTTRAQHIACWALSVPVDDQPTAGAISG</sequence>
<dbReference type="AlphaFoldDB" id="A0A2H1IDQ3"/>
<name>A0A2H1IDQ3_9MICO</name>
<dbReference type="Proteomes" id="UP000234333">
    <property type="component" value="Unassembled WGS sequence"/>
</dbReference>
<protein>
    <submittedName>
        <fullName evidence="1">Uncharacterized protein</fullName>
    </submittedName>
</protein>
<organism evidence="1 2">
    <name type="scientific">Brevibacterium casei CIP 102111</name>
    <dbReference type="NCBI Taxonomy" id="1255625"/>
    <lineage>
        <taxon>Bacteria</taxon>
        <taxon>Bacillati</taxon>
        <taxon>Actinomycetota</taxon>
        <taxon>Actinomycetes</taxon>
        <taxon>Micrococcales</taxon>
        <taxon>Brevibacteriaceae</taxon>
        <taxon>Brevibacterium</taxon>
    </lineage>
</organism>
<reference evidence="1 2" key="1">
    <citation type="submission" date="2017-03" db="EMBL/GenBank/DDBJ databases">
        <authorList>
            <person name="Afonso C.L."/>
            <person name="Miller P.J."/>
            <person name="Scott M.A."/>
            <person name="Spackman E."/>
            <person name="Goraichik I."/>
            <person name="Dimitrov K.M."/>
            <person name="Suarez D.L."/>
            <person name="Swayne D.E."/>
        </authorList>
    </citation>
    <scope>NUCLEOTIDE SEQUENCE [LARGE SCALE GENOMIC DNA]</scope>
    <source>
        <strain evidence="1 2">CIP 102111</strain>
    </source>
</reference>
<evidence type="ECO:0000313" key="2">
    <source>
        <dbReference type="Proteomes" id="UP000234333"/>
    </source>
</evidence>
<evidence type="ECO:0000313" key="1">
    <source>
        <dbReference type="EMBL" id="SMX73246.1"/>
    </source>
</evidence>
<proteinExistence type="predicted"/>
<dbReference type="EMBL" id="FXZC01000002">
    <property type="protein sequence ID" value="SMX73246.1"/>
    <property type="molecule type" value="Genomic_DNA"/>
</dbReference>
<gene>
    <name evidence="1" type="ORF">BC102111_01142</name>
</gene>
<accession>A0A2H1IDQ3</accession>